<dbReference type="EMBL" id="KN848088">
    <property type="protein sequence ID" value="KIX94338.1"/>
    <property type="molecule type" value="Genomic_DNA"/>
</dbReference>
<dbReference type="GO" id="GO:0016705">
    <property type="term" value="F:oxidoreductase activity, acting on paired donors, with incorporation or reduction of molecular oxygen"/>
    <property type="evidence" value="ECO:0007669"/>
    <property type="project" value="InterPro"/>
</dbReference>
<evidence type="ECO:0000256" key="5">
    <source>
        <dbReference type="ARBA" id="ARBA00023004"/>
    </source>
</evidence>
<evidence type="ECO:0000256" key="9">
    <source>
        <dbReference type="SAM" id="Phobius"/>
    </source>
</evidence>
<accession>A0A0D2KC91</accession>
<dbReference type="GO" id="GO:0020037">
    <property type="term" value="F:heme binding"/>
    <property type="evidence" value="ECO:0007669"/>
    <property type="project" value="InterPro"/>
</dbReference>
<dbReference type="Gene3D" id="1.10.630.10">
    <property type="entry name" value="Cytochrome P450"/>
    <property type="match status" value="1"/>
</dbReference>
<keyword evidence="11" id="KW-1185">Reference proteome</keyword>
<comment type="pathway">
    <text evidence="7">Aromatic compound metabolism; phenylacetate degradation.</text>
</comment>
<dbReference type="InterPro" id="IPR001128">
    <property type="entry name" value="Cyt_P450"/>
</dbReference>
<evidence type="ECO:0000256" key="7">
    <source>
        <dbReference type="ARBA" id="ARBA00060591"/>
    </source>
</evidence>
<feature type="binding site" description="axial binding residue" evidence="8">
    <location>
        <position position="450"/>
    </location>
    <ligand>
        <name>heme</name>
        <dbReference type="ChEBI" id="CHEBI:30413"/>
    </ligand>
    <ligandPart>
        <name>Fe</name>
        <dbReference type="ChEBI" id="CHEBI:18248"/>
    </ligandPart>
</feature>
<comment type="similarity">
    <text evidence="1">Belongs to the cytochrome P450 family.</text>
</comment>
<dbReference type="AlphaFoldDB" id="A0A0D2KC91"/>
<keyword evidence="6" id="KW-0503">Monooxygenase</keyword>
<feature type="transmembrane region" description="Helical" evidence="9">
    <location>
        <begin position="20"/>
        <end position="37"/>
    </location>
</feature>
<protein>
    <recommendedName>
        <fullName evidence="12">3-hydroxyphenylacetate 6-hydroxylase</fullName>
    </recommendedName>
</protein>
<keyword evidence="5 8" id="KW-0408">Iron</keyword>
<reference evidence="10 11" key="1">
    <citation type="submission" date="2015-01" db="EMBL/GenBank/DDBJ databases">
        <title>The Genome Sequence of Fonsecaea multimorphosa CBS 102226.</title>
        <authorList>
            <consortium name="The Broad Institute Genomics Platform"/>
            <person name="Cuomo C."/>
            <person name="de Hoog S."/>
            <person name="Gorbushina A."/>
            <person name="Stielow B."/>
            <person name="Teixiera M."/>
            <person name="Abouelleil A."/>
            <person name="Chapman S.B."/>
            <person name="Priest M."/>
            <person name="Young S.K."/>
            <person name="Wortman J."/>
            <person name="Nusbaum C."/>
            <person name="Birren B."/>
        </authorList>
    </citation>
    <scope>NUCLEOTIDE SEQUENCE [LARGE SCALE GENOMIC DNA]</scope>
    <source>
        <strain evidence="10 11">CBS 102226</strain>
    </source>
</reference>
<sequence>MASSSGPFTTMNEQLLGKTIHSVAALTLFVPFLYVIINEVIRYTARLPGISGPAGLPLVGNLWSIRKNAAEQYRIWSKQYGDVYQVLLGNVPIIVVNSAEAAKGLFGQHTSALSSRPEFYTFHKKVLTGSATTVGTTPYSDSLKRRRKVTATALNRPSAQKYVSHFDLETREFIKDLLTEGQWGKKAFDCYPCAQRLSLSLALTTNWGIRMDSRNDALFNEVIEVEDQVSRFRSVTGNLQDYIPLLRLNPFNQKTIKAKATRRRQDAYLDQLNRGLLDRMEKGVQSPCIQATIINDKEIQLNEEEVASINLTMISGGLDTVTTALAWLIAVLSKRPDIQETAYQAIREVHGADNPLCDANDDQKIPYIVALVREGLRMYTVLRLNLPRTSTKEVFYNGMAFPKGTTFFLNAHACNMDSKLWHDPEIFRPSRWLEQPDAPLFTYGIGYRMCAGFLLANRELYLIIMRLISCFKIGLEGDVELDPVRGTADPTKLVAQPHRFQSIFIPRDEKLLRKALAESPMAQ</sequence>
<evidence type="ECO:0000256" key="8">
    <source>
        <dbReference type="PIRSR" id="PIRSR602401-1"/>
    </source>
</evidence>
<dbReference type="PRINTS" id="PR00385">
    <property type="entry name" value="P450"/>
</dbReference>
<comment type="cofactor">
    <cofactor evidence="8">
        <name>heme</name>
        <dbReference type="ChEBI" id="CHEBI:30413"/>
    </cofactor>
</comment>
<dbReference type="SUPFAM" id="SSF48264">
    <property type="entry name" value="Cytochrome P450"/>
    <property type="match status" value="1"/>
</dbReference>
<dbReference type="GO" id="GO:0004497">
    <property type="term" value="F:monooxygenase activity"/>
    <property type="evidence" value="ECO:0007669"/>
    <property type="project" value="UniProtKB-KW"/>
</dbReference>
<keyword evidence="3 8" id="KW-0479">Metal-binding</keyword>
<evidence type="ECO:0000256" key="2">
    <source>
        <dbReference type="ARBA" id="ARBA00022617"/>
    </source>
</evidence>
<dbReference type="PRINTS" id="PR00463">
    <property type="entry name" value="EP450I"/>
</dbReference>
<dbReference type="Proteomes" id="UP000053411">
    <property type="component" value="Unassembled WGS sequence"/>
</dbReference>
<keyword evidence="9" id="KW-1133">Transmembrane helix</keyword>
<keyword evidence="9" id="KW-0812">Transmembrane</keyword>
<dbReference type="InterPro" id="IPR002401">
    <property type="entry name" value="Cyt_P450_E_grp-I"/>
</dbReference>
<evidence type="ECO:0000256" key="3">
    <source>
        <dbReference type="ARBA" id="ARBA00022723"/>
    </source>
</evidence>
<keyword evidence="9" id="KW-0472">Membrane</keyword>
<dbReference type="PANTHER" id="PTHR46300">
    <property type="entry name" value="P450, PUTATIVE (EUROFUNG)-RELATED-RELATED"/>
    <property type="match status" value="1"/>
</dbReference>
<evidence type="ECO:0000313" key="11">
    <source>
        <dbReference type="Proteomes" id="UP000053411"/>
    </source>
</evidence>
<organism evidence="10 11">
    <name type="scientific">Fonsecaea multimorphosa CBS 102226</name>
    <dbReference type="NCBI Taxonomy" id="1442371"/>
    <lineage>
        <taxon>Eukaryota</taxon>
        <taxon>Fungi</taxon>
        <taxon>Dikarya</taxon>
        <taxon>Ascomycota</taxon>
        <taxon>Pezizomycotina</taxon>
        <taxon>Eurotiomycetes</taxon>
        <taxon>Chaetothyriomycetidae</taxon>
        <taxon>Chaetothyriales</taxon>
        <taxon>Herpotrichiellaceae</taxon>
        <taxon>Fonsecaea</taxon>
    </lineage>
</organism>
<evidence type="ECO:0000256" key="1">
    <source>
        <dbReference type="ARBA" id="ARBA00010617"/>
    </source>
</evidence>
<gene>
    <name evidence="10" type="ORF">Z520_10048</name>
</gene>
<evidence type="ECO:0008006" key="12">
    <source>
        <dbReference type="Google" id="ProtNLM"/>
    </source>
</evidence>
<evidence type="ECO:0000256" key="4">
    <source>
        <dbReference type="ARBA" id="ARBA00023002"/>
    </source>
</evidence>
<evidence type="ECO:0000256" key="6">
    <source>
        <dbReference type="ARBA" id="ARBA00023033"/>
    </source>
</evidence>
<dbReference type="GO" id="GO:0005506">
    <property type="term" value="F:iron ion binding"/>
    <property type="evidence" value="ECO:0007669"/>
    <property type="project" value="InterPro"/>
</dbReference>
<name>A0A0D2KC91_9EURO</name>
<dbReference type="VEuPathDB" id="FungiDB:Z520_10048"/>
<dbReference type="InterPro" id="IPR036396">
    <property type="entry name" value="Cyt_P450_sf"/>
</dbReference>
<evidence type="ECO:0000313" key="10">
    <source>
        <dbReference type="EMBL" id="KIX94338.1"/>
    </source>
</evidence>
<keyword evidence="2 8" id="KW-0349">Heme</keyword>
<dbReference type="STRING" id="1442371.A0A0D2KC91"/>
<dbReference type="FunFam" id="1.10.630.10:FF:000072">
    <property type="entry name" value="3-hydroxyphenylacetate 6 hydroxylase"/>
    <property type="match status" value="1"/>
</dbReference>
<dbReference type="GeneID" id="27715794"/>
<dbReference type="RefSeq" id="XP_016628461.1">
    <property type="nucleotide sequence ID" value="XM_016780542.1"/>
</dbReference>
<dbReference type="Pfam" id="PF00067">
    <property type="entry name" value="p450"/>
    <property type="match status" value="1"/>
</dbReference>
<dbReference type="InterPro" id="IPR050364">
    <property type="entry name" value="Cytochrome_P450_fung"/>
</dbReference>
<proteinExistence type="inferred from homology"/>
<dbReference type="PANTHER" id="PTHR46300:SF9">
    <property type="entry name" value="P450, PUTATIVE-RELATED"/>
    <property type="match status" value="1"/>
</dbReference>
<dbReference type="OrthoDB" id="1055148at2759"/>
<keyword evidence="4" id="KW-0560">Oxidoreductase</keyword>